<evidence type="ECO:0000313" key="2">
    <source>
        <dbReference type="Proteomes" id="UP001165960"/>
    </source>
</evidence>
<sequence>MVRYQSLFYGSGHKSSSRDRRKPSAGHWRERRHYHISHGRNTSVLRAVTLALGSNLWKNSGEEVFCLSKEEAGRGYRPRPELLLPDLLLGPCGVPVH</sequence>
<keyword evidence="2" id="KW-1185">Reference proteome</keyword>
<gene>
    <name evidence="1" type="ORF">DSO57_1014881</name>
</gene>
<reference evidence="1" key="1">
    <citation type="submission" date="2022-04" db="EMBL/GenBank/DDBJ databases">
        <title>Genome of the entomopathogenic fungus Entomophthora muscae.</title>
        <authorList>
            <person name="Elya C."/>
            <person name="Lovett B.R."/>
            <person name="Lee E."/>
            <person name="Macias A.M."/>
            <person name="Hajek A.E."/>
            <person name="De Bivort B.L."/>
            <person name="Kasson M.T."/>
            <person name="De Fine Licht H.H."/>
            <person name="Stajich J.E."/>
        </authorList>
    </citation>
    <scope>NUCLEOTIDE SEQUENCE</scope>
    <source>
        <strain evidence="1">Berkeley</strain>
    </source>
</reference>
<accession>A0ACC2TSX2</accession>
<dbReference type="Proteomes" id="UP001165960">
    <property type="component" value="Unassembled WGS sequence"/>
</dbReference>
<proteinExistence type="predicted"/>
<name>A0ACC2TSX2_9FUNG</name>
<dbReference type="EMBL" id="QTSX02002187">
    <property type="protein sequence ID" value="KAJ9077643.1"/>
    <property type="molecule type" value="Genomic_DNA"/>
</dbReference>
<protein>
    <submittedName>
        <fullName evidence="1">Uncharacterized protein</fullName>
    </submittedName>
</protein>
<organism evidence="1 2">
    <name type="scientific">Entomophthora muscae</name>
    <dbReference type="NCBI Taxonomy" id="34485"/>
    <lineage>
        <taxon>Eukaryota</taxon>
        <taxon>Fungi</taxon>
        <taxon>Fungi incertae sedis</taxon>
        <taxon>Zoopagomycota</taxon>
        <taxon>Entomophthoromycotina</taxon>
        <taxon>Entomophthoromycetes</taxon>
        <taxon>Entomophthorales</taxon>
        <taxon>Entomophthoraceae</taxon>
        <taxon>Entomophthora</taxon>
    </lineage>
</organism>
<comment type="caution">
    <text evidence="1">The sequence shown here is derived from an EMBL/GenBank/DDBJ whole genome shotgun (WGS) entry which is preliminary data.</text>
</comment>
<evidence type="ECO:0000313" key="1">
    <source>
        <dbReference type="EMBL" id="KAJ9077643.1"/>
    </source>
</evidence>